<dbReference type="OMA" id="FASEYTH"/>
<dbReference type="PANTHER" id="PTHR24006:SF733">
    <property type="entry name" value="RE52890P"/>
    <property type="match status" value="1"/>
</dbReference>
<evidence type="ECO:0000256" key="1">
    <source>
        <dbReference type="ARBA" id="ARBA00000707"/>
    </source>
</evidence>
<dbReference type="PANTHER" id="PTHR24006">
    <property type="entry name" value="UBIQUITIN CARBOXYL-TERMINAL HYDROLASE"/>
    <property type="match status" value="1"/>
</dbReference>
<dbReference type="eggNOG" id="KOG1864">
    <property type="taxonomic scope" value="Eukaryota"/>
</dbReference>
<dbReference type="VEuPathDB" id="FungiDB:YALI1_F02983g"/>
<dbReference type="InterPro" id="IPR050164">
    <property type="entry name" value="Peptidase_C19"/>
</dbReference>
<dbReference type="PROSITE" id="PS00972">
    <property type="entry name" value="USP_1"/>
    <property type="match status" value="1"/>
</dbReference>
<sequence length="826" mass="88881">MSLNGSRNDHANGGGVMMQRHLAPPATQTPQHNPYQFSTTPTHSVSQVNSSNNLPTTPKDLPPSSAPATSALTAPSNRFFGMENFGNTCYCNSVLQCLYYTKPFRDQVLAFAKDDSRPKKRSVPGKTPHPFTVNPESAILSTSTPQAANPAPPDSAGAATSGLSSLSLGLKSQESVNSSGNPPSSSGNGKLSRRLTMFGKKNKDKDADQSTNGGPPGSAGGPPSSAGGSGFVGGISASPASNNNNQASSAPPAPGYIGENAPPLNILQSKPNYPGLEGIPLGHRLPNANVPVVGYTEDPFATPENKKRAALITGPIINLDHSFAQDYSMKESLFTALKDIFECMSENSSRIGIMSPSNLITVLKRENELFRSSMHQDAHEFLNFLLNEVIESVDGSSASRDDSKWIHELFEGSLTSETKCLTCESVSRRHESFLDLSIDLERNSSVTACLRQFSASEMLCERNKFHCDTCCGLQEAEKRMKIQRLPKVLALHLKRFKFTEDMQRNTKLFHRVVYPKYLRMFETTFDCPDPDKLYELYAVVVHIGGGPYHGHYVSVVKTEHAGWLLFDDEMVEAVDPHYVFNFFGDNRGLASAYVLFYQETTVDQMESDNLSNDVFNVTTNANGELIEHVSSTESVPLPSSSLPNVREDDEDGPLPTITTGFNSSTALSSGIQSGVSSAAGSSSNLPSSVGTNFPAASLPSLQESFATSPHQQQHQPQQQFGFPQQPSVGFPQPSPAPSQSSSVVGNSMMSSSIPGSTSIHSDLSSSHHSTANTSMSVPAPPPSAGTDSAPPSSSGNKFWQRRDRSVSNTSTESAGKKSRFSFGRKR</sequence>
<evidence type="ECO:0000256" key="5">
    <source>
        <dbReference type="RuleBase" id="RU366025"/>
    </source>
</evidence>
<dbReference type="InterPro" id="IPR018200">
    <property type="entry name" value="USP_CS"/>
</dbReference>
<dbReference type="GO" id="GO:0016579">
    <property type="term" value="P:protein deubiquitination"/>
    <property type="evidence" value="ECO:0007669"/>
    <property type="project" value="InterPro"/>
</dbReference>
<dbReference type="Gene3D" id="3.90.70.10">
    <property type="entry name" value="Cysteine proteinases"/>
    <property type="match status" value="2"/>
</dbReference>
<dbReference type="Proteomes" id="UP000182444">
    <property type="component" value="Chromosome 1F"/>
</dbReference>
<dbReference type="GeneID" id="2908151"/>
<dbReference type="KEGG" id="yli:2908151"/>
<keyword evidence="5" id="KW-0833">Ubl conjugation pathway</keyword>
<feature type="region of interest" description="Disordered" evidence="6">
    <location>
        <begin position="114"/>
        <end position="263"/>
    </location>
</feature>
<reference evidence="7 8" key="1">
    <citation type="journal article" date="2016" name="PLoS ONE">
        <title>Sequence Assembly of Yarrowia lipolytica Strain W29/CLIB89 Shows Transposable Element Diversity.</title>
        <authorList>
            <person name="Magnan C."/>
            <person name="Yu J."/>
            <person name="Chang I."/>
            <person name="Jahn E."/>
            <person name="Kanomata Y."/>
            <person name="Wu J."/>
            <person name="Zeller M."/>
            <person name="Oakes M."/>
            <person name="Baldi P."/>
            <person name="Sandmeyer S."/>
        </authorList>
    </citation>
    <scope>NUCLEOTIDE SEQUENCE [LARGE SCALE GENOMIC DNA]</scope>
    <source>
        <strain evidence="8">CLIB89(W29)</strain>
    </source>
</reference>
<keyword evidence="3 5" id="KW-0645">Protease</keyword>
<dbReference type="PROSITE" id="PS50235">
    <property type="entry name" value="USP_3"/>
    <property type="match status" value="1"/>
</dbReference>
<dbReference type="FunFam" id="3.90.70.10:FF:000131">
    <property type="entry name" value="Ubiquitin carboxyl-terminal hydrolase"/>
    <property type="match status" value="1"/>
</dbReference>
<feature type="region of interest" description="Disordered" evidence="6">
    <location>
        <begin position="705"/>
        <end position="826"/>
    </location>
</feature>
<organism evidence="7 8">
    <name type="scientific">Yarrowia lipolytica</name>
    <name type="common">Candida lipolytica</name>
    <dbReference type="NCBI Taxonomy" id="4952"/>
    <lineage>
        <taxon>Eukaryota</taxon>
        <taxon>Fungi</taxon>
        <taxon>Dikarya</taxon>
        <taxon>Ascomycota</taxon>
        <taxon>Saccharomycotina</taxon>
        <taxon>Dipodascomycetes</taxon>
        <taxon>Dipodascales</taxon>
        <taxon>Dipodascales incertae sedis</taxon>
        <taxon>Yarrowia</taxon>
    </lineage>
</organism>
<feature type="compositionally biased region" description="Polar residues" evidence="6">
    <location>
        <begin position="26"/>
        <end position="56"/>
    </location>
</feature>
<dbReference type="GO" id="GO:0005634">
    <property type="term" value="C:nucleus"/>
    <property type="evidence" value="ECO:0007669"/>
    <property type="project" value="TreeGrafter"/>
</dbReference>
<dbReference type="CDD" id="cd02663">
    <property type="entry name" value="Peptidase_C19G"/>
    <property type="match status" value="1"/>
</dbReference>
<comment type="similarity">
    <text evidence="2 5">Belongs to the peptidase C19 family.</text>
</comment>
<feature type="region of interest" description="Disordered" evidence="6">
    <location>
        <begin position="628"/>
        <end position="687"/>
    </location>
</feature>
<dbReference type="GO" id="GO:0004843">
    <property type="term" value="F:cysteine-type deubiquitinase activity"/>
    <property type="evidence" value="ECO:0007669"/>
    <property type="project" value="UniProtKB-UniRule"/>
</dbReference>
<dbReference type="Pfam" id="PF00443">
    <property type="entry name" value="UCH"/>
    <property type="match status" value="1"/>
</dbReference>
<dbReference type="AlphaFoldDB" id="A0A1H6PST5"/>
<evidence type="ECO:0000256" key="3">
    <source>
        <dbReference type="ARBA" id="ARBA00022670"/>
    </source>
</evidence>
<evidence type="ECO:0000313" key="7">
    <source>
        <dbReference type="EMBL" id="AOW06511.1"/>
    </source>
</evidence>
<evidence type="ECO:0000256" key="4">
    <source>
        <dbReference type="ARBA" id="ARBA00022801"/>
    </source>
</evidence>
<keyword evidence="5" id="KW-0788">Thiol protease</keyword>
<evidence type="ECO:0000256" key="2">
    <source>
        <dbReference type="ARBA" id="ARBA00009085"/>
    </source>
</evidence>
<dbReference type="GO" id="GO:0005829">
    <property type="term" value="C:cytosol"/>
    <property type="evidence" value="ECO:0007669"/>
    <property type="project" value="TreeGrafter"/>
</dbReference>
<feature type="compositionally biased region" description="Low complexity" evidence="6">
    <location>
        <begin position="667"/>
        <end position="687"/>
    </location>
</feature>
<feature type="compositionally biased region" description="Basic residues" evidence="6">
    <location>
        <begin position="816"/>
        <end position="826"/>
    </location>
</feature>
<feature type="compositionally biased region" description="Polar residues" evidence="6">
    <location>
        <begin position="656"/>
        <end position="666"/>
    </location>
</feature>
<feature type="compositionally biased region" description="Low complexity" evidence="6">
    <location>
        <begin position="155"/>
        <end position="189"/>
    </location>
</feature>
<dbReference type="SUPFAM" id="SSF54001">
    <property type="entry name" value="Cysteine proteinases"/>
    <property type="match status" value="1"/>
</dbReference>
<feature type="region of interest" description="Disordered" evidence="6">
    <location>
        <begin position="25"/>
        <end position="70"/>
    </location>
</feature>
<dbReference type="GO" id="GO:0006508">
    <property type="term" value="P:proteolysis"/>
    <property type="evidence" value="ECO:0007669"/>
    <property type="project" value="UniProtKB-KW"/>
</dbReference>
<evidence type="ECO:0000313" key="8">
    <source>
        <dbReference type="Proteomes" id="UP000182444"/>
    </source>
</evidence>
<dbReference type="OrthoDB" id="27652at2759"/>
<proteinExistence type="inferred from homology"/>
<feature type="compositionally biased region" description="Low complexity" evidence="6">
    <location>
        <begin position="234"/>
        <end position="250"/>
    </location>
</feature>
<feature type="compositionally biased region" description="Polar residues" evidence="6">
    <location>
        <begin position="785"/>
        <end position="797"/>
    </location>
</feature>
<dbReference type="InterPro" id="IPR028889">
    <property type="entry name" value="USP"/>
</dbReference>
<dbReference type="PROSITE" id="PS00973">
    <property type="entry name" value="USP_2"/>
    <property type="match status" value="1"/>
</dbReference>
<dbReference type="VEuPathDB" id="FungiDB:YALI0_F01903g"/>
<feature type="compositionally biased region" description="Low complexity" evidence="6">
    <location>
        <begin position="708"/>
        <end position="769"/>
    </location>
</feature>
<accession>A0A1H6PST5</accession>
<evidence type="ECO:0000256" key="6">
    <source>
        <dbReference type="SAM" id="MobiDB-lite"/>
    </source>
</evidence>
<dbReference type="EMBL" id="CP017558">
    <property type="protein sequence ID" value="AOW06511.1"/>
    <property type="molecule type" value="Genomic_DNA"/>
</dbReference>
<dbReference type="EC" id="3.4.19.12" evidence="5"/>
<feature type="compositionally biased region" description="Low complexity" evidence="6">
    <location>
        <begin position="629"/>
        <end position="643"/>
    </location>
</feature>
<protein>
    <recommendedName>
        <fullName evidence="5">Ubiquitin carboxyl-terminal hydrolase</fullName>
        <ecNumber evidence="5">3.4.19.12</ecNumber>
    </recommendedName>
</protein>
<keyword evidence="4 5" id="KW-0378">Hydrolase</keyword>
<dbReference type="InterPro" id="IPR001394">
    <property type="entry name" value="Peptidase_C19_UCH"/>
</dbReference>
<comment type="catalytic activity">
    <reaction evidence="1 5">
        <text>Thiol-dependent hydrolysis of ester, thioester, amide, peptide and isopeptide bonds formed by the C-terminal Gly of ubiquitin (a 76-residue protein attached to proteins as an intracellular targeting signal).</text>
        <dbReference type="EC" id="3.4.19.12"/>
    </reaction>
</comment>
<gene>
    <name evidence="7" type="ORF">YALI1_F02983g</name>
</gene>
<name>A0A1H6PST5_YARLL</name>
<dbReference type="InterPro" id="IPR038765">
    <property type="entry name" value="Papain-like_cys_pep_sf"/>
</dbReference>
<dbReference type="RefSeq" id="XP_504881.1">
    <property type="nucleotide sequence ID" value="XM_504881.3"/>
</dbReference>